<reference evidence="1" key="1">
    <citation type="submission" date="2021-10" db="EMBL/GenBank/DDBJ databases">
        <authorList>
            <person name="Piombo E."/>
        </authorList>
    </citation>
    <scope>NUCLEOTIDE SEQUENCE</scope>
</reference>
<gene>
    <name evidence="1" type="ORF">CBYS24578_00013917</name>
</gene>
<name>A0A9N9UN83_9HYPO</name>
<dbReference type="EMBL" id="CABFNO020001473">
    <property type="protein sequence ID" value="CAG9990613.1"/>
    <property type="molecule type" value="Genomic_DNA"/>
</dbReference>
<accession>A0A9N9UN83</accession>
<sequence length="119" mass="12999">MTHGDVGWIDHTLKLHSDIILDLPIHIGMVCIQLGDNDNCTNSNALTIAQDMALGLAAGHWAARANLLDIEYVIGSRHLTLLVAHILALDAGSKSILVNTVLRVLNQINKSNFTPAYWH</sequence>
<comment type="caution">
    <text evidence="1">The sequence shown here is derived from an EMBL/GenBank/DDBJ whole genome shotgun (WGS) entry which is preliminary data.</text>
</comment>
<dbReference type="Proteomes" id="UP000754883">
    <property type="component" value="Unassembled WGS sequence"/>
</dbReference>
<keyword evidence="2" id="KW-1185">Reference proteome</keyword>
<organism evidence="1 2">
    <name type="scientific">Clonostachys byssicola</name>
    <dbReference type="NCBI Taxonomy" id="160290"/>
    <lineage>
        <taxon>Eukaryota</taxon>
        <taxon>Fungi</taxon>
        <taxon>Dikarya</taxon>
        <taxon>Ascomycota</taxon>
        <taxon>Pezizomycotina</taxon>
        <taxon>Sordariomycetes</taxon>
        <taxon>Hypocreomycetidae</taxon>
        <taxon>Hypocreales</taxon>
        <taxon>Bionectriaceae</taxon>
        <taxon>Clonostachys</taxon>
    </lineage>
</organism>
<evidence type="ECO:0000313" key="2">
    <source>
        <dbReference type="Proteomes" id="UP000754883"/>
    </source>
</evidence>
<proteinExistence type="predicted"/>
<dbReference type="AlphaFoldDB" id="A0A9N9UN83"/>
<evidence type="ECO:0000313" key="1">
    <source>
        <dbReference type="EMBL" id="CAG9990613.1"/>
    </source>
</evidence>
<dbReference type="OrthoDB" id="10533106at2759"/>
<protein>
    <submittedName>
        <fullName evidence="1">Uncharacterized protein</fullName>
    </submittedName>
</protein>